<dbReference type="Pfam" id="PF04976">
    <property type="entry name" value="DmsC"/>
    <property type="match status" value="1"/>
</dbReference>
<dbReference type="GO" id="GO:0019645">
    <property type="term" value="P:anaerobic electron transport chain"/>
    <property type="evidence" value="ECO:0007669"/>
    <property type="project" value="InterPro"/>
</dbReference>
<proteinExistence type="predicted"/>
<dbReference type="Proteomes" id="UP000326202">
    <property type="component" value="Chromosome"/>
</dbReference>
<dbReference type="OrthoDB" id="5520897at2"/>
<feature type="transmembrane region" description="Helical" evidence="1">
    <location>
        <begin position="110"/>
        <end position="136"/>
    </location>
</feature>
<dbReference type="GO" id="GO:0009390">
    <property type="term" value="C:dimethyl sulfoxide reductase complex"/>
    <property type="evidence" value="ECO:0007669"/>
    <property type="project" value="TreeGrafter"/>
</dbReference>
<evidence type="ECO:0000313" key="3">
    <source>
        <dbReference type="Proteomes" id="UP000326202"/>
    </source>
</evidence>
<feature type="transmembrane region" description="Helical" evidence="1">
    <location>
        <begin position="176"/>
        <end position="195"/>
    </location>
</feature>
<protein>
    <submittedName>
        <fullName evidence="2">DMSO reductase</fullName>
    </submittedName>
</protein>
<keyword evidence="3" id="KW-1185">Reference proteome</keyword>
<gene>
    <name evidence="2" type="ORF">FRZ44_31220</name>
</gene>
<evidence type="ECO:0000313" key="2">
    <source>
        <dbReference type="EMBL" id="QEX17819.1"/>
    </source>
</evidence>
<feature type="transmembrane region" description="Helical" evidence="1">
    <location>
        <begin position="252"/>
        <end position="271"/>
    </location>
</feature>
<name>A0A5J6MKE8_9PROT</name>
<dbReference type="GO" id="GO:0009389">
    <property type="term" value="F:dimethyl sulfoxide reductase activity"/>
    <property type="evidence" value="ECO:0007669"/>
    <property type="project" value="TreeGrafter"/>
</dbReference>
<feature type="transmembrane region" description="Helical" evidence="1">
    <location>
        <begin position="39"/>
        <end position="63"/>
    </location>
</feature>
<feature type="transmembrane region" description="Helical" evidence="1">
    <location>
        <begin position="84"/>
        <end position="104"/>
    </location>
</feature>
<feature type="transmembrane region" description="Helical" evidence="1">
    <location>
        <begin position="7"/>
        <end position="27"/>
    </location>
</feature>
<feature type="transmembrane region" description="Helical" evidence="1">
    <location>
        <begin position="148"/>
        <end position="170"/>
    </location>
</feature>
<dbReference type="EMBL" id="CP042906">
    <property type="protein sequence ID" value="QEX17819.1"/>
    <property type="molecule type" value="Genomic_DNA"/>
</dbReference>
<sequence>MHPAFSVIFFTTMSGAGYGLLALMSLLGTLDRLPADRWFGLAGLGLGFAAVSMGLLSSTFHLGHPERAWRAFSQWRSSWLSREGLIACITFLPAGLFALGWVLLQTHDGIWVAFGVATFLLSLATIGCTAMIYACLKPIPRWSNGWTLPVYLALGLMTGALWLDALALAFGLGDPLLAWIALGLVLVATVVKLGYWRHIDAAAPRSTAETATGLGGPGKVRLFEAPHTGENYLMREMGFRVARKHAAKLRRIALLLAFGVPLLLTLLLFLLSPLAGIAAAFLAAISAMAGVFVERWLFFAQARHAVTLYYGTSEV</sequence>
<dbReference type="KEGG" id="htq:FRZ44_31220"/>
<dbReference type="AlphaFoldDB" id="A0A5J6MKE8"/>
<dbReference type="PANTHER" id="PTHR38095">
    <property type="entry name" value="ANAEROBIC DIMETHYL SULFOXIDE REDUCTASE CHAIN YNFH"/>
    <property type="match status" value="1"/>
</dbReference>
<organism evidence="2 3">
    <name type="scientific">Hypericibacter terrae</name>
    <dbReference type="NCBI Taxonomy" id="2602015"/>
    <lineage>
        <taxon>Bacteria</taxon>
        <taxon>Pseudomonadati</taxon>
        <taxon>Pseudomonadota</taxon>
        <taxon>Alphaproteobacteria</taxon>
        <taxon>Rhodospirillales</taxon>
        <taxon>Dongiaceae</taxon>
        <taxon>Hypericibacter</taxon>
    </lineage>
</organism>
<dbReference type="GO" id="GO:0005886">
    <property type="term" value="C:plasma membrane"/>
    <property type="evidence" value="ECO:0007669"/>
    <property type="project" value="TreeGrafter"/>
</dbReference>
<keyword evidence="1" id="KW-0812">Transmembrane</keyword>
<dbReference type="PANTHER" id="PTHR38095:SF1">
    <property type="entry name" value="ANAEROBIC DIMETHYL SULFOXIDE REDUCTASE CHAIN YNFH"/>
    <property type="match status" value="1"/>
</dbReference>
<dbReference type="RefSeq" id="WP_151178036.1">
    <property type="nucleotide sequence ID" value="NZ_CP042906.1"/>
</dbReference>
<feature type="transmembrane region" description="Helical" evidence="1">
    <location>
        <begin position="277"/>
        <end position="298"/>
    </location>
</feature>
<keyword evidence="1" id="KW-0472">Membrane</keyword>
<evidence type="ECO:0000256" key="1">
    <source>
        <dbReference type="SAM" id="Phobius"/>
    </source>
</evidence>
<reference evidence="2 3" key="1">
    <citation type="submission" date="2019-08" db="EMBL/GenBank/DDBJ databases">
        <title>Hyperibacter terrae gen. nov., sp. nov. and Hyperibacter viscosus sp. nov., two new members in the family Rhodospirillaceae isolated from the rhizosphere of Hypericum perforatum.</title>
        <authorList>
            <person name="Noviana Z."/>
        </authorList>
    </citation>
    <scope>NUCLEOTIDE SEQUENCE [LARGE SCALE GENOMIC DNA]</scope>
    <source>
        <strain evidence="2 3">R5913</strain>
    </source>
</reference>
<keyword evidence="1" id="KW-1133">Transmembrane helix</keyword>
<accession>A0A5J6MKE8</accession>
<dbReference type="InterPro" id="IPR007059">
    <property type="entry name" value="DmsC"/>
</dbReference>